<dbReference type="Proteomes" id="UP001454036">
    <property type="component" value="Unassembled WGS sequence"/>
</dbReference>
<reference evidence="1 2" key="1">
    <citation type="submission" date="2024-01" db="EMBL/GenBank/DDBJ databases">
        <title>The complete chloroplast genome sequence of Lithospermum erythrorhizon: insights into the phylogenetic relationship among Boraginaceae species and the maternal lineages of purple gromwells.</title>
        <authorList>
            <person name="Okada T."/>
            <person name="Watanabe K."/>
        </authorList>
    </citation>
    <scope>NUCLEOTIDE SEQUENCE [LARGE SCALE GENOMIC DNA]</scope>
</reference>
<accession>A0AAV3PV09</accession>
<dbReference type="PANTHER" id="PTHR48475">
    <property type="entry name" value="RIBONUCLEASE H"/>
    <property type="match status" value="1"/>
</dbReference>
<dbReference type="InterPro" id="IPR036397">
    <property type="entry name" value="RNaseH_sf"/>
</dbReference>
<dbReference type="EMBL" id="BAABME010002516">
    <property type="protein sequence ID" value="GAA0154976.1"/>
    <property type="molecule type" value="Genomic_DNA"/>
</dbReference>
<keyword evidence="2" id="KW-1185">Reference proteome</keyword>
<name>A0AAV3PV09_LITER</name>
<evidence type="ECO:0000313" key="1">
    <source>
        <dbReference type="EMBL" id="GAA0154976.1"/>
    </source>
</evidence>
<organism evidence="1 2">
    <name type="scientific">Lithospermum erythrorhizon</name>
    <name type="common">Purple gromwell</name>
    <name type="synonym">Lithospermum officinale var. erythrorhizon</name>
    <dbReference type="NCBI Taxonomy" id="34254"/>
    <lineage>
        <taxon>Eukaryota</taxon>
        <taxon>Viridiplantae</taxon>
        <taxon>Streptophyta</taxon>
        <taxon>Embryophyta</taxon>
        <taxon>Tracheophyta</taxon>
        <taxon>Spermatophyta</taxon>
        <taxon>Magnoliopsida</taxon>
        <taxon>eudicotyledons</taxon>
        <taxon>Gunneridae</taxon>
        <taxon>Pentapetalae</taxon>
        <taxon>asterids</taxon>
        <taxon>lamiids</taxon>
        <taxon>Boraginales</taxon>
        <taxon>Boraginaceae</taxon>
        <taxon>Boraginoideae</taxon>
        <taxon>Lithospermeae</taxon>
        <taxon>Lithospermum</taxon>
    </lineage>
</organism>
<dbReference type="AlphaFoldDB" id="A0AAV3PV09"/>
<dbReference type="PANTHER" id="PTHR48475:SF1">
    <property type="entry name" value="RNASE H TYPE-1 DOMAIN-CONTAINING PROTEIN"/>
    <property type="match status" value="1"/>
</dbReference>
<comment type="caution">
    <text evidence="1">The sequence shown here is derived from an EMBL/GenBank/DDBJ whole genome shotgun (WGS) entry which is preliminary data.</text>
</comment>
<dbReference type="GO" id="GO:0003676">
    <property type="term" value="F:nucleic acid binding"/>
    <property type="evidence" value="ECO:0007669"/>
    <property type="project" value="InterPro"/>
</dbReference>
<dbReference type="Gene3D" id="3.30.420.10">
    <property type="entry name" value="Ribonuclease H-like superfamily/Ribonuclease H"/>
    <property type="match status" value="1"/>
</dbReference>
<proteinExistence type="predicted"/>
<sequence length="75" mass="8610">MNKSVKKSRKDWPAKMEETLWAYRTTSRSATNATPYALIYRTEAVLPLEVKITSLRVAVNEGLTREDNMHLGLQE</sequence>
<evidence type="ECO:0000313" key="2">
    <source>
        <dbReference type="Proteomes" id="UP001454036"/>
    </source>
</evidence>
<gene>
    <name evidence="1" type="ORF">LIER_12808</name>
</gene>
<protein>
    <submittedName>
        <fullName evidence="1">Uncharacterized protein</fullName>
    </submittedName>
</protein>